<gene>
    <name evidence="9" type="ORF">ACFFUR_04645</name>
</gene>
<evidence type="ECO:0000313" key="10">
    <source>
        <dbReference type="Proteomes" id="UP001589654"/>
    </source>
</evidence>
<dbReference type="Proteomes" id="UP001589654">
    <property type="component" value="Unassembled WGS sequence"/>
</dbReference>
<keyword evidence="7" id="KW-0732">Signal</keyword>
<dbReference type="Pfam" id="PF00691">
    <property type="entry name" value="OmpA"/>
    <property type="match status" value="1"/>
</dbReference>
<dbReference type="InterPro" id="IPR006664">
    <property type="entry name" value="OMP_bac"/>
</dbReference>
<feature type="signal peptide" evidence="7">
    <location>
        <begin position="1"/>
        <end position="19"/>
    </location>
</feature>
<evidence type="ECO:0000259" key="8">
    <source>
        <dbReference type="PROSITE" id="PS51123"/>
    </source>
</evidence>
<feature type="coiled-coil region" evidence="5">
    <location>
        <begin position="417"/>
        <end position="451"/>
    </location>
</feature>
<protein>
    <submittedName>
        <fullName evidence="9">OmpA family protein</fullName>
    </submittedName>
</protein>
<evidence type="ECO:0000256" key="7">
    <source>
        <dbReference type="SAM" id="SignalP"/>
    </source>
</evidence>
<proteinExistence type="predicted"/>
<feature type="domain" description="OmpA-like" evidence="8">
    <location>
        <begin position="702"/>
        <end position="815"/>
    </location>
</feature>
<evidence type="ECO:0000256" key="3">
    <source>
        <dbReference type="ARBA" id="ARBA00023237"/>
    </source>
</evidence>
<comment type="subcellular location">
    <subcellularLocation>
        <location evidence="1">Cell outer membrane</location>
    </subcellularLocation>
</comment>
<feature type="compositionally biased region" description="Polar residues" evidence="6">
    <location>
        <begin position="304"/>
        <end position="320"/>
    </location>
</feature>
<feature type="region of interest" description="Disordered" evidence="6">
    <location>
        <begin position="499"/>
        <end position="518"/>
    </location>
</feature>
<evidence type="ECO:0000256" key="2">
    <source>
        <dbReference type="ARBA" id="ARBA00023136"/>
    </source>
</evidence>
<dbReference type="PROSITE" id="PS51123">
    <property type="entry name" value="OMPA_2"/>
    <property type="match status" value="1"/>
</dbReference>
<dbReference type="Gene3D" id="3.30.1330.60">
    <property type="entry name" value="OmpA-like domain"/>
    <property type="match status" value="1"/>
</dbReference>
<evidence type="ECO:0000256" key="6">
    <source>
        <dbReference type="SAM" id="MobiDB-lite"/>
    </source>
</evidence>
<organism evidence="9 10">
    <name type="scientific">Echinicola jeungdonensis</name>
    <dbReference type="NCBI Taxonomy" id="709343"/>
    <lineage>
        <taxon>Bacteria</taxon>
        <taxon>Pseudomonadati</taxon>
        <taxon>Bacteroidota</taxon>
        <taxon>Cytophagia</taxon>
        <taxon>Cytophagales</taxon>
        <taxon>Cyclobacteriaceae</taxon>
        <taxon>Echinicola</taxon>
    </lineage>
</organism>
<sequence length="815" mass="92858">MKRIWLILLFLIISPLANAQLQNYKWRIGFSGGYTNYYGDLTPHTIQGWDDWDDFFKLYQWNKNYRNDWSGQLSLETRLTNTTGLMLQIGRYQFAMSDRYMDPGGNLLMESPHFDRALNFQTTLWDAGLSLVFKTDNDKLLSRNAFIAPYLTLGFGGLWFDVKGDLLDAQGNQYDYSQINLIPDGTYETSLPQLNTERPGGYELDNLYSQLGLGIRFKLSNNLELFVQSEFKHAFTDYLDDVSETYREEYENDFQAYAAHPGTNTIDPSAPFRGNRDGANDWYIYHGAGLKINFSPNKKTFNASSVSSRKNSYPSTSLAKTTPKAEIDSLEEKSVREQTNNFNYTFINWPSISTLENLKYRLDTLQIDLSILEQKRNLDRINESMLAEENSLQRYELSSSQIQQDTLLSGSVKKERLETINDLKSNSQKKIDSLSQKANAVEFRIGALEQKKQILASTKSGLDSLSILHEFQWVTNILPITQDSTIIWNRGLFEPPSSKMAITPDSLPPSPTPKEYRPSQNLMTYSEIQEPPRSSKTDSLLQVLIGLQVQSESLEPEEFSEEVVETEEDDEKKSRFPIRLFSGRSSDRGNRSSSRTESQSASRDRETSLDISKLPSQEIQEDSPRDYENSNRAATIFGLSNLGLNLAQIFDNKEKKEPIKKDSLDNAALDTISTDTLVSREKTLIPPESINTRDTVYLEVPGKSITIPSTVDIYFDINQSDPSQKELEKLNPIAEYINQYPDKHIFLTGYADNTGSLSYNLKLIQERVDHLMEYLIQELGISPSQIQTESGGKIIRGPQKGANPKDRRVEVKINL</sequence>
<feature type="chain" id="PRO_5046122763" evidence="7">
    <location>
        <begin position="20"/>
        <end position="815"/>
    </location>
</feature>
<dbReference type="InterPro" id="IPR006665">
    <property type="entry name" value="OmpA-like"/>
</dbReference>
<keyword evidence="3" id="KW-0998">Cell outer membrane</keyword>
<dbReference type="PANTHER" id="PTHR30329">
    <property type="entry name" value="STATOR ELEMENT OF FLAGELLAR MOTOR COMPLEX"/>
    <property type="match status" value="1"/>
</dbReference>
<feature type="region of interest" description="Disordered" evidence="6">
    <location>
        <begin position="304"/>
        <end position="325"/>
    </location>
</feature>
<dbReference type="PANTHER" id="PTHR30329:SF21">
    <property type="entry name" value="LIPOPROTEIN YIAD-RELATED"/>
    <property type="match status" value="1"/>
</dbReference>
<feature type="compositionally biased region" description="Acidic residues" evidence="6">
    <location>
        <begin position="555"/>
        <end position="570"/>
    </location>
</feature>
<dbReference type="SUPFAM" id="SSF103088">
    <property type="entry name" value="OmpA-like"/>
    <property type="match status" value="1"/>
</dbReference>
<evidence type="ECO:0000256" key="1">
    <source>
        <dbReference type="ARBA" id="ARBA00004442"/>
    </source>
</evidence>
<dbReference type="InterPro" id="IPR036737">
    <property type="entry name" value="OmpA-like_sf"/>
</dbReference>
<evidence type="ECO:0000313" key="9">
    <source>
        <dbReference type="EMBL" id="MFB9211085.1"/>
    </source>
</evidence>
<dbReference type="RefSeq" id="WP_290246571.1">
    <property type="nucleotide sequence ID" value="NZ_JAUFQT010000001.1"/>
</dbReference>
<evidence type="ECO:0000256" key="4">
    <source>
        <dbReference type="PROSITE-ProRule" id="PRU00473"/>
    </source>
</evidence>
<dbReference type="CDD" id="cd07185">
    <property type="entry name" value="OmpA_C-like"/>
    <property type="match status" value="1"/>
</dbReference>
<comment type="caution">
    <text evidence="9">The sequence shown here is derived from an EMBL/GenBank/DDBJ whole genome shotgun (WGS) entry which is preliminary data.</text>
</comment>
<keyword evidence="2 4" id="KW-0472">Membrane</keyword>
<reference evidence="9 10" key="1">
    <citation type="submission" date="2024-09" db="EMBL/GenBank/DDBJ databases">
        <authorList>
            <person name="Sun Q."/>
            <person name="Mori K."/>
        </authorList>
    </citation>
    <scope>NUCLEOTIDE SEQUENCE [LARGE SCALE GENOMIC DNA]</scope>
    <source>
        <strain evidence="9 10">CECT 7682</strain>
    </source>
</reference>
<evidence type="ECO:0000256" key="5">
    <source>
        <dbReference type="SAM" id="Coils"/>
    </source>
</evidence>
<feature type="compositionally biased region" description="Low complexity" evidence="6">
    <location>
        <begin position="591"/>
        <end position="601"/>
    </location>
</feature>
<dbReference type="PRINTS" id="PR01021">
    <property type="entry name" value="OMPADOMAIN"/>
</dbReference>
<keyword evidence="10" id="KW-1185">Reference proteome</keyword>
<keyword evidence="5" id="KW-0175">Coiled coil</keyword>
<accession>A0ABV5J4L2</accession>
<feature type="region of interest" description="Disordered" evidence="6">
    <location>
        <begin position="555"/>
        <end position="628"/>
    </location>
</feature>
<dbReference type="InterPro" id="IPR050330">
    <property type="entry name" value="Bact_OuterMem_StrucFunc"/>
</dbReference>
<name>A0ABV5J4L2_9BACT</name>
<dbReference type="EMBL" id="JBHMEW010000041">
    <property type="protein sequence ID" value="MFB9211085.1"/>
    <property type="molecule type" value="Genomic_DNA"/>
</dbReference>